<dbReference type="GO" id="GO:0005975">
    <property type="term" value="P:carbohydrate metabolic process"/>
    <property type="evidence" value="ECO:0007669"/>
    <property type="project" value="InterPro"/>
</dbReference>
<dbReference type="InterPro" id="IPR006168">
    <property type="entry name" value="G3P_DH_NAD-dep"/>
</dbReference>
<evidence type="ECO:0000256" key="11">
    <source>
        <dbReference type="ARBA" id="ARBA00066687"/>
    </source>
</evidence>
<dbReference type="PRINTS" id="PR00077">
    <property type="entry name" value="GPDHDRGNASE"/>
</dbReference>
<comment type="catalytic activity">
    <reaction evidence="14">
        <text>sn-glycerol 3-phosphate + NAD(+) = dihydroxyacetone phosphate + NADH + H(+)</text>
        <dbReference type="Rhea" id="RHEA:11092"/>
        <dbReference type="ChEBI" id="CHEBI:15378"/>
        <dbReference type="ChEBI" id="CHEBI:57540"/>
        <dbReference type="ChEBI" id="CHEBI:57597"/>
        <dbReference type="ChEBI" id="CHEBI:57642"/>
        <dbReference type="ChEBI" id="CHEBI:57945"/>
        <dbReference type="EC" id="1.1.1.94"/>
    </reaction>
</comment>
<keyword evidence="14" id="KW-0963">Cytoplasm</keyword>
<evidence type="ECO:0000256" key="10">
    <source>
        <dbReference type="ARBA" id="ARBA00052716"/>
    </source>
</evidence>
<comment type="function">
    <text evidence="14">Catalyzes the reduction of the glycolytic intermediate dihydroxyacetone phosphate (DHAP) to sn-glycerol 3-phosphate (G3P), the key precursor for phospholipid synthesis.</text>
</comment>
<gene>
    <name evidence="14 21" type="primary">gpsA</name>
    <name evidence="21" type="ORF">HMPREF0444_1048</name>
</gene>
<evidence type="ECO:0000256" key="13">
    <source>
        <dbReference type="ARBA" id="ARBA00080511"/>
    </source>
</evidence>
<comment type="catalytic activity">
    <reaction evidence="10">
        <text>sn-glycerol 3-phosphate + NADP(+) = dihydroxyacetone phosphate + NADPH + H(+)</text>
        <dbReference type="Rhea" id="RHEA:11096"/>
        <dbReference type="ChEBI" id="CHEBI:15378"/>
        <dbReference type="ChEBI" id="CHEBI:57597"/>
        <dbReference type="ChEBI" id="CHEBI:57642"/>
        <dbReference type="ChEBI" id="CHEBI:57783"/>
        <dbReference type="ChEBI" id="CHEBI:58349"/>
        <dbReference type="EC" id="1.1.1.94"/>
    </reaction>
    <physiologicalReaction direction="right-to-left" evidence="10">
        <dbReference type="Rhea" id="RHEA:11098"/>
    </physiologicalReaction>
</comment>
<dbReference type="UniPathway" id="UPA00940"/>
<dbReference type="HAMAP" id="MF_00394">
    <property type="entry name" value="NAD_Glyc3P_dehydrog"/>
    <property type="match status" value="1"/>
</dbReference>
<dbReference type="GO" id="GO:0141152">
    <property type="term" value="F:glycerol-3-phosphate dehydrogenase (NAD+) activity"/>
    <property type="evidence" value="ECO:0007669"/>
    <property type="project" value="RHEA"/>
</dbReference>
<dbReference type="GO" id="GO:0008654">
    <property type="term" value="P:phospholipid biosynthetic process"/>
    <property type="evidence" value="ECO:0007669"/>
    <property type="project" value="UniProtKB-KW"/>
</dbReference>
<dbReference type="Proteomes" id="UP000005926">
    <property type="component" value="Unassembled WGS sequence"/>
</dbReference>
<feature type="binding site" evidence="14">
    <location>
        <position position="256"/>
    </location>
    <ligand>
        <name>sn-glycerol 3-phosphate</name>
        <dbReference type="ChEBI" id="CHEBI:57597"/>
    </ligand>
</feature>
<evidence type="ECO:0000259" key="20">
    <source>
        <dbReference type="Pfam" id="PF07479"/>
    </source>
</evidence>
<dbReference type="NCBIfam" id="NF000942">
    <property type="entry name" value="PRK00094.1-4"/>
    <property type="match status" value="1"/>
</dbReference>
<dbReference type="Pfam" id="PF07479">
    <property type="entry name" value="NAD_Gly3P_dh_C"/>
    <property type="match status" value="1"/>
</dbReference>
<evidence type="ECO:0000256" key="2">
    <source>
        <dbReference type="ARBA" id="ARBA00022516"/>
    </source>
</evidence>
<dbReference type="EC" id="1.1.1.94" evidence="11 14"/>
<keyword evidence="9 14" id="KW-1208">Phospholipid metabolism</keyword>
<keyword evidence="7 14" id="KW-0443">Lipid metabolism</keyword>
<reference evidence="21 22" key="1">
    <citation type="submission" date="2009-08" db="EMBL/GenBank/DDBJ databases">
        <authorList>
            <person name="Muzny D."/>
            <person name="Qin X."/>
            <person name="Deng J."/>
            <person name="Jiang H."/>
            <person name="Liu Y."/>
            <person name="Qu J."/>
            <person name="Song X.-Z."/>
            <person name="Zhang L."/>
            <person name="Thornton R."/>
            <person name="Coyle M."/>
            <person name="Francisco L."/>
            <person name="Jackson L."/>
            <person name="Javaid M."/>
            <person name="Korchina V."/>
            <person name="Kovar C."/>
            <person name="Mata R."/>
            <person name="Mathew T."/>
            <person name="Ngo R."/>
            <person name="Nguyen L."/>
            <person name="Nguyen N."/>
            <person name="Okwuonu G."/>
            <person name="Ongeri F."/>
            <person name="Pham C."/>
            <person name="Simmons D."/>
            <person name="Wilczek-Boney K."/>
            <person name="Hale W."/>
            <person name="Jakkamsetti A."/>
            <person name="Pham P."/>
            <person name="Ruth R."/>
            <person name="San Lucas F."/>
            <person name="Warren J."/>
            <person name="Zhang J."/>
            <person name="Zhao Z."/>
            <person name="Zhou C."/>
            <person name="Zhu D."/>
            <person name="Lee S."/>
            <person name="Bess C."/>
            <person name="Blankenburg K."/>
            <person name="Forbes L."/>
            <person name="Fu Q."/>
            <person name="Gubbala S."/>
            <person name="Hirani K."/>
            <person name="Jayaseelan J.C."/>
            <person name="Lara F."/>
            <person name="Munidasa M."/>
            <person name="Palculict T."/>
            <person name="Patil S."/>
            <person name="Pu L.-L."/>
            <person name="Saada N."/>
            <person name="Tang L."/>
            <person name="Weissenberger G."/>
            <person name="Zhu Y."/>
            <person name="Hemphill L."/>
            <person name="Shang Y."/>
            <person name="Youmans B."/>
            <person name="Ayvaz T."/>
            <person name="Ross M."/>
            <person name="Santibanez J."/>
            <person name="Aqrawi P."/>
            <person name="Gross S."/>
            <person name="Joshi V."/>
            <person name="Fowler G."/>
            <person name="Nazareth L."/>
            <person name="Reid J."/>
            <person name="Worley K."/>
            <person name="Petrosino J."/>
            <person name="Highlander S."/>
            <person name="Gibbs R."/>
        </authorList>
    </citation>
    <scope>NUCLEOTIDE SEQUENCE [LARGE SCALE GENOMIC DNA]</scope>
    <source>
        <strain evidence="21 22">ATCC 49175</strain>
    </source>
</reference>
<evidence type="ECO:0000256" key="7">
    <source>
        <dbReference type="ARBA" id="ARBA00023098"/>
    </source>
</evidence>
<comment type="subcellular location">
    <subcellularLocation>
        <location evidence="14">Cytoplasm</location>
    </subcellularLocation>
</comment>
<feature type="binding site" evidence="14">
    <location>
        <position position="257"/>
    </location>
    <ligand>
        <name>sn-glycerol 3-phosphate</name>
        <dbReference type="ChEBI" id="CHEBI:57597"/>
    </ligand>
</feature>
<feature type="binding site" evidence="14">
    <location>
        <position position="137"/>
    </location>
    <ligand>
        <name>sn-glycerol 3-phosphate</name>
        <dbReference type="ChEBI" id="CHEBI:57597"/>
    </ligand>
</feature>
<keyword evidence="22" id="KW-1185">Reference proteome</keyword>
<evidence type="ECO:0000256" key="17">
    <source>
        <dbReference type="PIRSR" id="PIRSR000114-3"/>
    </source>
</evidence>
<dbReference type="Gene3D" id="3.40.50.720">
    <property type="entry name" value="NAD(P)-binding Rossmann-like Domain"/>
    <property type="match status" value="1"/>
</dbReference>
<keyword evidence="4 14" id="KW-0521">NADP</keyword>
<proteinExistence type="inferred from homology"/>
<evidence type="ECO:0000259" key="19">
    <source>
        <dbReference type="Pfam" id="PF01210"/>
    </source>
</evidence>
<evidence type="ECO:0000256" key="4">
    <source>
        <dbReference type="ARBA" id="ARBA00022857"/>
    </source>
</evidence>
<dbReference type="Pfam" id="PF01210">
    <property type="entry name" value="NAD_Gly3P_dh_N"/>
    <property type="match status" value="1"/>
</dbReference>
<feature type="binding site" evidence="16">
    <location>
        <position position="106"/>
    </location>
    <ligand>
        <name>substrate</name>
    </ligand>
</feature>
<feature type="binding site" evidence="14">
    <location>
        <position position="282"/>
    </location>
    <ligand>
        <name>NADPH</name>
        <dbReference type="ChEBI" id="CHEBI:57783"/>
    </ligand>
</feature>
<feature type="domain" description="Glycerol-3-phosphate dehydrogenase NAD-dependent C-terminal" evidence="20">
    <location>
        <begin position="181"/>
        <end position="321"/>
    </location>
</feature>
<evidence type="ECO:0000256" key="14">
    <source>
        <dbReference type="HAMAP-Rule" id="MF_00394"/>
    </source>
</evidence>
<dbReference type="NCBIfam" id="NF000940">
    <property type="entry name" value="PRK00094.1-2"/>
    <property type="match status" value="1"/>
</dbReference>
<dbReference type="PIRSF" id="PIRSF000114">
    <property type="entry name" value="Glycerol-3-P_dh"/>
    <property type="match status" value="1"/>
</dbReference>
<comment type="similarity">
    <text evidence="1 14 18">Belongs to the NAD-dependent glycerol-3-phosphate dehydrogenase family.</text>
</comment>
<dbReference type="InterPro" id="IPR011128">
    <property type="entry name" value="G3P_DH_NAD-dep_N"/>
</dbReference>
<feature type="binding site" evidence="14">
    <location>
        <position position="245"/>
    </location>
    <ligand>
        <name>sn-glycerol 3-phosphate</name>
        <dbReference type="ChEBI" id="CHEBI:57597"/>
    </ligand>
</feature>
<evidence type="ECO:0000256" key="6">
    <source>
        <dbReference type="ARBA" id="ARBA00023027"/>
    </source>
</evidence>
<dbReference type="eggNOG" id="COG0240">
    <property type="taxonomic scope" value="Bacteria"/>
</dbReference>
<protein>
    <recommendedName>
        <fullName evidence="12 14">Glycerol-3-phosphate dehydrogenase [NAD(P)+]</fullName>
        <ecNumber evidence="11 14">1.1.1.94</ecNumber>
    </recommendedName>
    <alternativeName>
        <fullName evidence="14">NAD(P)(+)-dependent glycerol-3-phosphate dehydrogenase</fullName>
    </alternativeName>
    <alternativeName>
        <fullName evidence="13 14">NAD(P)H-dependent dihydroxyacetone-phosphate reductase</fullName>
    </alternativeName>
</protein>
<comment type="caution">
    <text evidence="14">Lacks conserved residue(s) required for the propagation of feature annotation.</text>
</comment>
<feature type="binding site" evidence="14">
    <location>
        <position position="141"/>
    </location>
    <ligand>
        <name>NADPH</name>
        <dbReference type="ChEBI" id="CHEBI:57783"/>
    </ligand>
</feature>
<dbReference type="HOGENOM" id="CLU_033449_0_2_9"/>
<evidence type="ECO:0000256" key="16">
    <source>
        <dbReference type="PIRSR" id="PIRSR000114-2"/>
    </source>
</evidence>
<evidence type="ECO:0000256" key="15">
    <source>
        <dbReference type="PIRSR" id="PIRSR000114-1"/>
    </source>
</evidence>
<dbReference type="GO" id="GO:0046167">
    <property type="term" value="P:glycerol-3-phosphate biosynthetic process"/>
    <property type="evidence" value="ECO:0007669"/>
    <property type="project" value="UniProtKB-UniRule"/>
</dbReference>
<sequence>MKKIAILGAGSWGTALAMVLAENQHEARLWGNNEAQIKEINERHTNEHFLSGVFLDPSIRGYLDLAEAVKDVDAILFVLPTKAIRIVAKQLNDLLKNKPMIIHASKGLEQETYKRISEILAEELDRNRYEDIVVLSGPSHAEEVSRRDITTITAACENIESAKYVQKLFSNSFFRVYTNTDCVGVEMGAALKNVIAVGAGALHGLGYGDNAKAALMTRGLTEISRLGVAFGADPLTFIGLSGVGDLIVTCTSIHSRNWRCGDQIGKGIPLPTILENMGMVVEGVETCKAVYALAKEKNIEMPITTAVYNVLYKGHDVREEIQCLMGREYKSEASIKEHQ</sequence>
<feature type="binding site" evidence="17">
    <location>
        <position position="256"/>
    </location>
    <ligand>
        <name>NAD(+)</name>
        <dbReference type="ChEBI" id="CHEBI:57540"/>
    </ligand>
</feature>
<evidence type="ECO:0000256" key="3">
    <source>
        <dbReference type="ARBA" id="ARBA00022741"/>
    </source>
</evidence>
<dbReference type="GeneID" id="78411803"/>
<dbReference type="Gene3D" id="1.10.1040.10">
    <property type="entry name" value="N-(1-d-carboxylethyl)-l-norvaline Dehydrogenase, domain 2"/>
    <property type="match status" value="1"/>
</dbReference>
<feature type="binding site" evidence="14">
    <location>
        <position position="12"/>
    </location>
    <ligand>
        <name>NADPH</name>
        <dbReference type="ChEBI" id="CHEBI:57783"/>
    </ligand>
</feature>
<feature type="binding site" evidence="14">
    <location>
        <position position="280"/>
    </location>
    <ligand>
        <name>NADPH</name>
        <dbReference type="ChEBI" id="CHEBI:57783"/>
    </ligand>
</feature>
<keyword evidence="3 14" id="KW-0547">Nucleotide-binding</keyword>
<feature type="domain" description="Glycerol-3-phosphate dehydrogenase NAD-dependent N-terminal" evidence="19">
    <location>
        <begin position="3"/>
        <end position="161"/>
    </location>
</feature>
<feature type="binding site" evidence="16">
    <location>
        <begin position="256"/>
        <end position="257"/>
    </location>
    <ligand>
        <name>substrate</name>
    </ligand>
</feature>
<evidence type="ECO:0000313" key="22">
    <source>
        <dbReference type="Proteomes" id="UP000005926"/>
    </source>
</evidence>
<evidence type="ECO:0000256" key="9">
    <source>
        <dbReference type="ARBA" id="ARBA00023264"/>
    </source>
</evidence>
<feature type="binding site" evidence="14">
    <location>
        <position position="139"/>
    </location>
    <ligand>
        <name>sn-glycerol 3-phosphate</name>
        <dbReference type="ChEBI" id="CHEBI:57597"/>
    </ligand>
</feature>
<dbReference type="GO" id="GO:0006650">
    <property type="term" value="P:glycerophospholipid metabolic process"/>
    <property type="evidence" value="ECO:0007669"/>
    <property type="project" value="UniProtKB-UniRule"/>
</dbReference>
<comment type="caution">
    <text evidence="21">The sequence shown here is derived from an EMBL/GenBank/DDBJ whole genome shotgun (WGS) entry which is preliminary data.</text>
</comment>
<feature type="binding site" evidence="14">
    <location>
        <position position="106"/>
    </location>
    <ligand>
        <name>NADPH</name>
        <dbReference type="ChEBI" id="CHEBI:57783"/>
    </ligand>
</feature>
<keyword evidence="6 14" id="KW-0520">NAD</keyword>
<dbReference type="GO" id="GO:0046168">
    <property type="term" value="P:glycerol-3-phosphate catabolic process"/>
    <property type="evidence" value="ECO:0007669"/>
    <property type="project" value="InterPro"/>
</dbReference>
<dbReference type="FunFam" id="1.10.1040.10:FF:000001">
    <property type="entry name" value="Glycerol-3-phosphate dehydrogenase [NAD(P)+]"/>
    <property type="match status" value="1"/>
</dbReference>
<dbReference type="InterPro" id="IPR006109">
    <property type="entry name" value="G3P_DH_NAD-dep_C"/>
</dbReference>
<dbReference type="PANTHER" id="PTHR11728:SF1">
    <property type="entry name" value="GLYCEROL-3-PHOSPHATE DEHYDROGENASE [NAD(+)] 2, CHLOROPLASTIC"/>
    <property type="match status" value="1"/>
</dbReference>
<feature type="binding site" evidence="14">
    <location>
        <position position="192"/>
    </location>
    <ligand>
        <name>sn-glycerol 3-phosphate</name>
        <dbReference type="ChEBI" id="CHEBI:57597"/>
    </ligand>
</feature>
<keyword evidence="5 14" id="KW-0560">Oxidoreductase</keyword>
<dbReference type="GO" id="GO:0051287">
    <property type="term" value="F:NAD binding"/>
    <property type="evidence" value="ECO:0007669"/>
    <property type="project" value="InterPro"/>
</dbReference>
<accession>C8NGK3</accession>
<dbReference type="SUPFAM" id="SSF48179">
    <property type="entry name" value="6-phosphogluconate dehydrogenase C-terminal domain-like"/>
    <property type="match status" value="1"/>
</dbReference>
<evidence type="ECO:0000256" key="8">
    <source>
        <dbReference type="ARBA" id="ARBA00023209"/>
    </source>
</evidence>
<feature type="binding site" evidence="14">
    <location>
        <position position="256"/>
    </location>
    <ligand>
        <name>NADPH</name>
        <dbReference type="ChEBI" id="CHEBI:57783"/>
    </ligand>
</feature>
<organism evidence="21 22">
    <name type="scientific">Granulicatella adiacens ATCC 49175</name>
    <dbReference type="NCBI Taxonomy" id="638301"/>
    <lineage>
        <taxon>Bacteria</taxon>
        <taxon>Bacillati</taxon>
        <taxon>Bacillota</taxon>
        <taxon>Bacilli</taxon>
        <taxon>Lactobacillales</taxon>
        <taxon>Carnobacteriaceae</taxon>
        <taxon>Granulicatella</taxon>
    </lineage>
</organism>
<dbReference type="InterPro" id="IPR008927">
    <property type="entry name" value="6-PGluconate_DH-like_C_sf"/>
</dbReference>
<dbReference type="GO" id="GO:0141153">
    <property type="term" value="F:glycerol-3-phosphate dehydrogenase (NADP+) activity"/>
    <property type="evidence" value="ECO:0007669"/>
    <property type="project" value="RHEA"/>
</dbReference>
<evidence type="ECO:0000256" key="1">
    <source>
        <dbReference type="ARBA" id="ARBA00011009"/>
    </source>
</evidence>
<dbReference type="EMBL" id="ACKZ01000019">
    <property type="protein sequence ID" value="EEW37261.1"/>
    <property type="molecule type" value="Genomic_DNA"/>
</dbReference>
<keyword evidence="8 14" id="KW-0594">Phospholipid biosynthesis</keyword>
<keyword evidence="2 14" id="KW-0444">Lipid biosynthesis</keyword>
<feature type="binding site" evidence="14">
    <location>
        <position position="106"/>
    </location>
    <ligand>
        <name>sn-glycerol 3-phosphate</name>
        <dbReference type="ChEBI" id="CHEBI:57597"/>
    </ligand>
</feature>
<dbReference type="AlphaFoldDB" id="C8NGK3"/>
<dbReference type="PROSITE" id="PS00957">
    <property type="entry name" value="NAD_G3PDH"/>
    <property type="match status" value="1"/>
</dbReference>
<feature type="binding site" evidence="17">
    <location>
        <begin position="8"/>
        <end position="13"/>
    </location>
    <ligand>
        <name>NAD(+)</name>
        <dbReference type="ChEBI" id="CHEBI:57540"/>
    </ligand>
</feature>
<dbReference type="InterPro" id="IPR036291">
    <property type="entry name" value="NAD(P)-bd_dom_sf"/>
</dbReference>
<dbReference type="FunFam" id="3.40.50.720:FF:000019">
    <property type="entry name" value="Glycerol-3-phosphate dehydrogenase [NAD(P)+]"/>
    <property type="match status" value="1"/>
</dbReference>
<dbReference type="RefSeq" id="WP_005607166.1">
    <property type="nucleotide sequence ID" value="NZ_CP102283.1"/>
</dbReference>
<dbReference type="InterPro" id="IPR013328">
    <property type="entry name" value="6PGD_dom2"/>
</dbReference>
<dbReference type="SUPFAM" id="SSF51735">
    <property type="entry name" value="NAD(P)-binding Rossmann-fold domains"/>
    <property type="match status" value="1"/>
</dbReference>
<dbReference type="GO" id="GO:0005829">
    <property type="term" value="C:cytosol"/>
    <property type="evidence" value="ECO:0007669"/>
    <property type="project" value="TreeGrafter"/>
</dbReference>
<feature type="binding site" evidence="14">
    <location>
        <position position="11"/>
    </location>
    <ligand>
        <name>NADPH</name>
        <dbReference type="ChEBI" id="CHEBI:57783"/>
    </ligand>
</feature>
<feature type="active site" description="Proton acceptor" evidence="14 15">
    <location>
        <position position="192"/>
    </location>
</feature>
<dbReference type="STRING" id="638301.HMPREF0444_1048"/>
<feature type="binding site" evidence="14">
    <location>
        <position position="255"/>
    </location>
    <ligand>
        <name>sn-glycerol 3-phosphate</name>
        <dbReference type="ChEBI" id="CHEBI:57597"/>
    </ligand>
</feature>
<evidence type="ECO:0000256" key="12">
    <source>
        <dbReference type="ARBA" id="ARBA00069372"/>
    </source>
</evidence>
<evidence type="ECO:0000313" key="21">
    <source>
        <dbReference type="EMBL" id="EEW37261.1"/>
    </source>
</evidence>
<feature type="binding site" evidence="17">
    <location>
        <position position="141"/>
    </location>
    <ligand>
        <name>NAD(+)</name>
        <dbReference type="ChEBI" id="CHEBI:57540"/>
    </ligand>
</feature>
<name>C8NGK3_9LACT</name>
<evidence type="ECO:0000256" key="5">
    <source>
        <dbReference type="ARBA" id="ARBA00023002"/>
    </source>
</evidence>
<comment type="pathway">
    <text evidence="14">Membrane lipid metabolism; glycerophospholipid metabolism.</text>
</comment>
<dbReference type="NCBIfam" id="NF000941">
    <property type="entry name" value="PRK00094.1-3"/>
    <property type="match status" value="1"/>
</dbReference>
<dbReference type="PANTHER" id="PTHR11728">
    <property type="entry name" value="GLYCEROL-3-PHOSPHATE DEHYDROGENASE"/>
    <property type="match status" value="1"/>
</dbReference>
<evidence type="ECO:0000256" key="18">
    <source>
        <dbReference type="RuleBase" id="RU000437"/>
    </source>
</evidence>